<dbReference type="Proteomes" id="UP001642484">
    <property type="component" value="Unassembled WGS sequence"/>
</dbReference>
<proteinExistence type="predicted"/>
<comment type="caution">
    <text evidence="2">The sequence shown here is derived from an EMBL/GenBank/DDBJ whole genome shotgun (WGS) entry which is preliminary data.</text>
</comment>
<sequence length="489" mass="55151">MKMRGMRFAANGGIMPVEMHGPMDYESWRECYVVFRTGAIMLEEMSPSRLDNYEKLVRRYSERYGKQCWPIIYQADVRARLEQVERIRRRGQEAYDNARRAGLTHSFDPAKPEWCYDELIHDVNFWTKEVAEPCLLYLAKGAQLSQLVENDAPIDKSSGSTPTAPPPPRRQIDIPDRPAKRQRGPDVREHRLDGLFTHNRRGVELCRMFQSGECTEKDARGNCGRNPSRRHQCAKCLSDRHGADKCSGDAPSSPKPSKGPVKREQGKVTADEPWLGFKCDEFDIVDGTSGDLASDAVWNSVLTDIRAGKYLGVLGGPPCNTFSRARRKANGRGPRPLRGSSGPDRYGLAGLTIKEKEQVRLDTLLAQRAADAMREFLQLGKEWHVPAKEWSPSMLLNPEEIRRQQQHLPYLTSAAQAYPGDLNKALAEAVVSSWNKSKPGSAPSNDPATEPTTTEERYQEWHKMGKWAYVLLRSKKTAQPVPKAQLHPS</sequence>
<evidence type="ECO:0008006" key="4">
    <source>
        <dbReference type="Google" id="ProtNLM"/>
    </source>
</evidence>
<accession>A0ABP0R248</accession>
<keyword evidence="3" id="KW-1185">Reference proteome</keyword>
<feature type="region of interest" description="Disordered" evidence="1">
    <location>
        <begin position="152"/>
        <end position="193"/>
    </location>
</feature>
<evidence type="ECO:0000256" key="1">
    <source>
        <dbReference type="SAM" id="MobiDB-lite"/>
    </source>
</evidence>
<reference evidence="2 3" key="1">
    <citation type="submission" date="2024-02" db="EMBL/GenBank/DDBJ databases">
        <authorList>
            <person name="Chen Y."/>
            <person name="Shah S."/>
            <person name="Dougan E. K."/>
            <person name="Thang M."/>
            <person name="Chan C."/>
        </authorList>
    </citation>
    <scope>NUCLEOTIDE SEQUENCE [LARGE SCALE GENOMIC DNA]</scope>
</reference>
<feature type="compositionally biased region" description="Low complexity" evidence="1">
    <location>
        <begin position="331"/>
        <end position="345"/>
    </location>
</feature>
<name>A0ABP0R248_9DINO</name>
<feature type="region of interest" description="Disordered" evidence="1">
    <location>
        <begin position="324"/>
        <end position="346"/>
    </location>
</feature>
<organism evidence="2 3">
    <name type="scientific">Durusdinium trenchii</name>
    <dbReference type="NCBI Taxonomy" id="1381693"/>
    <lineage>
        <taxon>Eukaryota</taxon>
        <taxon>Sar</taxon>
        <taxon>Alveolata</taxon>
        <taxon>Dinophyceae</taxon>
        <taxon>Suessiales</taxon>
        <taxon>Symbiodiniaceae</taxon>
        <taxon>Durusdinium</taxon>
    </lineage>
</organism>
<feature type="region of interest" description="Disordered" evidence="1">
    <location>
        <begin position="434"/>
        <end position="459"/>
    </location>
</feature>
<gene>
    <name evidence="2" type="ORF">CCMP2556_LOCUS45139</name>
</gene>
<evidence type="ECO:0000313" key="2">
    <source>
        <dbReference type="EMBL" id="CAK9094653.1"/>
    </source>
</evidence>
<evidence type="ECO:0000313" key="3">
    <source>
        <dbReference type="Proteomes" id="UP001642484"/>
    </source>
</evidence>
<protein>
    <recommendedName>
        <fullName evidence="4">DNA (cytosine-5-)-methyltransferase</fullName>
    </recommendedName>
</protein>
<feature type="region of interest" description="Disordered" evidence="1">
    <location>
        <begin position="241"/>
        <end position="267"/>
    </location>
</feature>
<feature type="compositionally biased region" description="Polar residues" evidence="1">
    <location>
        <begin position="434"/>
        <end position="452"/>
    </location>
</feature>
<dbReference type="EMBL" id="CAXAMN010025361">
    <property type="protein sequence ID" value="CAK9094653.1"/>
    <property type="molecule type" value="Genomic_DNA"/>
</dbReference>
<feature type="compositionally biased region" description="Basic and acidic residues" evidence="1">
    <location>
        <begin position="170"/>
        <end position="193"/>
    </location>
</feature>